<dbReference type="GO" id="GO:0016740">
    <property type="term" value="F:transferase activity"/>
    <property type="evidence" value="ECO:0007669"/>
    <property type="project" value="UniProtKB-KW"/>
</dbReference>
<dbReference type="OrthoDB" id="92161at2759"/>
<dbReference type="PROSITE" id="PS51273">
    <property type="entry name" value="GATASE_TYPE_1"/>
    <property type="match status" value="1"/>
</dbReference>
<keyword evidence="2" id="KW-0808">Transferase</keyword>
<dbReference type="STRING" id="1330018.A0A167GK44"/>
<evidence type="ECO:0000259" key="1">
    <source>
        <dbReference type="Pfam" id="PF00117"/>
    </source>
</evidence>
<evidence type="ECO:0000313" key="3">
    <source>
        <dbReference type="Proteomes" id="UP000076738"/>
    </source>
</evidence>
<dbReference type="AlphaFoldDB" id="A0A167GK44"/>
<dbReference type="InterPro" id="IPR017926">
    <property type="entry name" value="GATASE"/>
</dbReference>
<dbReference type="PANTHER" id="PTHR42695:SF5">
    <property type="entry name" value="GLUTAMINE AMIDOTRANSFERASE YLR126C-RELATED"/>
    <property type="match status" value="1"/>
</dbReference>
<gene>
    <name evidence="2" type="ORF">CALVIDRAFT_542506</name>
</gene>
<keyword evidence="2" id="KW-0315">Glutamine amidotransferase</keyword>
<dbReference type="CDD" id="cd01741">
    <property type="entry name" value="GATase1_1"/>
    <property type="match status" value="1"/>
</dbReference>
<protein>
    <submittedName>
        <fullName evidence="2">Class I glutamine amidotransferase-like protein</fullName>
    </submittedName>
</protein>
<proteinExistence type="predicted"/>
<dbReference type="InterPro" id="IPR044992">
    <property type="entry name" value="ChyE-like"/>
</dbReference>
<dbReference type="EMBL" id="KV417337">
    <property type="protein sequence ID" value="KZO90643.1"/>
    <property type="molecule type" value="Genomic_DNA"/>
</dbReference>
<dbReference type="InterPro" id="IPR029062">
    <property type="entry name" value="Class_I_gatase-like"/>
</dbReference>
<dbReference type="Gene3D" id="3.40.50.880">
    <property type="match status" value="1"/>
</dbReference>
<dbReference type="GO" id="GO:0005634">
    <property type="term" value="C:nucleus"/>
    <property type="evidence" value="ECO:0007669"/>
    <property type="project" value="TreeGrafter"/>
</dbReference>
<evidence type="ECO:0000313" key="2">
    <source>
        <dbReference type="EMBL" id="KZO90643.1"/>
    </source>
</evidence>
<feature type="domain" description="Glutamine amidotransferase" evidence="1">
    <location>
        <begin position="82"/>
        <end position="212"/>
    </location>
</feature>
<organism evidence="2 3">
    <name type="scientific">Calocera viscosa (strain TUFC12733)</name>
    <dbReference type="NCBI Taxonomy" id="1330018"/>
    <lineage>
        <taxon>Eukaryota</taxon>
        <taxon>Fungi</taxon>
        <taxon>Dikarya</taxon>
        <taxon>Basidiomycota</taxon>
        <taxon>Agaricomycotina</taxon>
        <taxon>Dacrymycetes</taxon>
        <taxon>Dacrymycetales</taxon>
        <taxon>Dacrymycetaceae</taxon>
        <taxon>Calocera</taxon>
    </lineage>
</organism>
<dbReference type="SUPFAM" id="SSF52317">
    <property type="entry name" value="Class I glutamine amidotransferase-like"/>
    <property type="match status" value="1"/>
</dbReference>
<dbReference type="Pfam" id="PF00117">
    <property type="entry name" value="GATase"/>
    <property type="match status" value="1"/>
</dbReference>
<reference evidence="2 3" key="1">
    <citation type="journal article" date="2016" name="Mol. Biol. Evol.">
        <title>Comparative Genomics of Early-Diverging Mushroom-Forming Fungi Provides Insights into the Origins of Lignocellulose Decay Capabilities.</title>
        <authorList>
            <person name="Nagy L.G."/>
            <person name="Riley R."/>
            <person name="Tritt A."/>
            <person name="Adam C."/>
            <person name="Daum C."/>
            <person name="Floudas D."/>
            <person name="Sun H."/>
            <person name="Yadav J.S."/>
            <person name="Pangilinan J."/>
            <person name="Larsson K.H."/>
            <person name="Matsuura K."/>
            <person name="Barry K."/>
            <person name="Labutti K."/>
            <person name="Kuo R."/>
            <person name="Ohm R.A."/>
            <person name="Bhattacharya S.S."/>
            <person name="Shirouzu T."/>
            <person name="Yoshinaga Y."/>
            <person name="Martin F.M."/>
            <person name="Grigoriev I.V."/>
            <person name="Hibbett D.S."/>
        </authorList>
    </citation>
    <scope>NUCLEOTIDE SEQUENCE [LARGE SCALE GENOMIC DNA]</scope>
    <source>
        <strain evidence="2 3">TUFC12733</strain>
    </source>
</reference>
<accession>A0A167GK44</accession>
<dbReference type="GO" id="GO:0005829">
    <property type="term" value="C:cytosol"/>
    <property type="evidence" value="ECO:0007669"/>
    <property type="project" value="TreeGrafter"/>
</dbReference>
<name>A0A167GK44_CALVF</name>
<keyword evidence="3" id="KW-1185">Reference proteome</keyword>
<dbReference type="Proteomes" id="UP000076738">
    <property type="component" value="Unassembled WGS sequence"/>
</dbReference>
<sequence length="264" mass="28603">MKTIRIAFLTVGELAPTTGEKHGQLVGLFRGLFAQSQPTSSKETVQVVLDDFDVRNGIWPSPEDLDTYQALIIPGSAACAFDDALPWLPQLLAVIRSTYHNKPHIKLIGICFGHQVIARALGGKCVKNDKGWEIGVAEVTLSDAGKALFGQDTLRIQQMHRDHVPSVPNSQPFEVLGSTSVAPVQGLVNYYPGSKEIHVFTLQGHPEFSLGSDIVTRIIDDRQANGVFDAQLADTSRKLAVQDSQGVTVVGGVLWRRVLGIDAA</sequence>
<dbReference type="PANTHER" id="PTHR42695">
    <property type="entry name" value="GLUTAMINE AMIDOTRANSFERASE YLR126C-RELATED"/>
    <property type="match status" value="1"/>
</dbReference>